<evidence type="ECO:0000313" key="7">
    <source>
        <dbReference type="EnsemblPlants" id="Ma11_p13530.1"/>
    </source>
</evidence>
<gene>
    <name evidence="6" type="ORF">GSMUA_11440.1</name>
</gene>
<dbReference type="GO" id="GO:0016020">
    <property type="term" value="C:membrane"/>
    <property type="evidence" value="ECO:0007669"/>
    <property type="project" value="UniProtKB-SubCell"/>
</dbReference>
<comment type="subcellular location">
    <subcellularLocation>
        <location evidence="1">Membrane</location>
        <topology evidence="1">Single-pass membrane protein</topology>
    </subcellularLocation>
</comment>
<evidence type="ECO:0000256" key="4">
    <source>
        <dbReference type="ARBA" id="ARBA00022989"/>
    </source>
</evidence>
<evidence type="ECO:0000256" key="5">
    <source>
        <dbReference type="ARBA" id="ARBA00023136"/>
    </source>
</evidence>
<evidence type="ECO:0000256" key="1">
    <source>
        <dbReference type="ARBA" id="ARBA00004167"/>
    </source>
</evidence>
<dbReference type="Proteomes" id="UP000012960">
    <property type="component" value="Unplaced"/>
</dbReference>
<keyword evidence="8" id="KW-1185">Reference proteome</keyword>
<evidence type="ECO:0000256" key="3">
    <source>
        <dbReference type="ARBA" id="ARBA00022729"/>
    </source>
</evidence>
<name>A0A804L7G9_MUSAM</name>
<reference evidence="7" key="2">
    <citation type="submission" date="2021-05" db="UniProtKB">
        <authorList>
            <consortium name="EnsemblPlants"/>
        </authorList>
    </citation>
    <scope>IDENTIFICATION</scope>
    <source>
        <strain evidence="7">subsp. malaccensis</strain>
    </source>
</reference>
<evidence type="ECO:0000313" key="6">
    <source>
        <dbReference type="EMBL" id="CAG1864484.1"/>
    </source>
</evidence>
<keyword evidence="4" id="KW-1133">Transmembrane helix</keyword>
<dbReference type="InParanoid" id="A0A804L7G9"/>
<accession>A0A804L7G9</accession>
<organism evidence="7 8">
    <name type="scientific">Musa acuminata subsp. malaccensis</name>
    <name type="common">Wild banana</name>
    <name type="synonym">Musa malaccensis</name>
    <dbReference type="NCBI Taxonomy" id="214687"/>
    <lineage>
        <taxon>Eukaryota</taxon>
        <taxon>Viridiplantae</taxon>
        <taxon>Streptophyta</taxon>
        <taxon>Embryophyta</taxon>
        <taxon>Tracheophyta</taxon>
        <taxon>Spermatophyta</taxon>
        <taxon>Magnoliopsida</taxon>
        <taxon>Liliopsida</taxon>
        <taxon>Zingiberales</taxon>
        <taxon>Musaceae</taxon>
        <taxon>Musa</taxon>
    </lineage>
</organism>
<proteinExistence type="predicted"/>
<keyword evidence="3" id="KW-0732">Signal</keyword>
<protein>
    <submittedName>
        <fullName evidence="6">(wild Malaysian banana) hypothetical protein</fullName>
    </submittedName>
</protein>
<dbReference type="Gramene" id="Ma11_t13530.1">
    <property type="protein sequence ID" value="Ma11_p13530.1"/>
    <property type="gene ID" value="Ma11_g13530"/>
</dbReference>
<dbReference type="SUPFAM" id="SSF56112">
    <property type="entry name" value="Protein kinase-like (PK-like)"/>
    <property type="match status" value="1"/>
</dbReference>
<keyword evidence="5" id="KW-0472">Membrane</keyword>
<evidence type="ECO:0000256" key="2">
    <source>
        <dbReference type="ARBA" id="ARBA00022692"/>
    </source>
</evidence>
<evidence type="ECO:0000313" key="8">
    <source>
        <dbReference type="Proteomes" id="UP000012960"/>
    </source>
</evidence>
<dbReference type="InterPro" id="IPR011009">
    <property type="entry name" value="Kinase-like_dom_sf"/>
</dbReference>
<sequence>MIFFFLEKTFYISGSEWPANLPITSKSDVYSFGMVLLDIVSGQRNFDVSDDTGRKKFSVCGCQELEKGNMKSTMDKRLAEQDVDMEQLKRALLVSF</sequence>
<reference evidence="6" key="1">
    <citation type="submission" date="2021-03" db="EMBL/GenBank/DDBJ databases">
        <authorList>
            <consortium name="Genoscope - CEA"/>
            <person name="William W."/>
        </authorList>
    </citation>
    <scope>NUCLEOTIDE SEQUENCE</scope>
    <source>
        <strain evidence="6">Doubled-haploid Pahang</strain>
    </source>
</reference>
<dbReference type="EMBL" id="HG996475">
    <property type="protein sequence ID" value="CAG1864484.1"/>
    <property type="molecule type" value="Genomic_DNA"/>
</dbReference>
<dbReference type="EnsemblPlants" id="Ma11_t13530.1">
    <property type="protein sequence ID" value="Ma11_p13530.1"/>
    <property type="gene ID" value="Ma11_g13530"/>
</dbReference>
<keyword evidence="2" id="KW-0812">Transmembrane</keyword>
<dbReference type="AlphaFoldDB" id="A0A804L7G9"/>
<dbReference type="PANTHER" id="PTHR47974">
    <property type="entry name" value="OS07G0415500 PROTEIN"/>
    <property type="match status" value="1"/>
</dbReference>
<dbReference type="Gene3D" id="1.10.510.10">
    <property type="entry name" value="Transferase(Phosphotransferase) domain 1"/>
    <property type="match status" value="1"/>
</dbReference>
<dbReference type="PANTHER" id="PTHR47974:SF9">
    <property type="entry name" value="RECEPTOR-LIKE SERINE_THREONINE-PROTEIN KINASE"/>
    <property type="match status" value="1"/>
</dbReference>